<dbReference type="EMBL" id="LGUS01000182">
    <property type="protein sequence ID" value="KOG32641.1"/>
    <property type="molecule type" value="Genomic_DNA"/>
</dbReference>
<accession>A0A0L8L3L0</accession>
<dbReference type="InterPro" id="IPR016169">
    <property type="entry name" value="FAD-bd_PCMH_sub2"/>
</dbReference>
<dbReference type="SUPFAM" id="SSF55103">
    <property type="entry name" value="FAD-linked oxidases, C-terminal domain"/>
    <property type="match status" value="1"/>
</dbReference>
<dbReference type="GO" id="GO:0003824">
    <property type="term" value="F:catalytic activity"/>
    <property type="evidence" value="ECO:0007669"/>
    <property type="project" value="InterPro"/>
</dbReference>
<dbReference type="GO" id="GO:0071949">
    <property type="term" value="F:FAD binding"/>
    <property type="evidence" value="ECO:0007669"/>
    <property type="project" value="InterPro"/>
</dbReference>
<dbReference type="Gene3D" id="3.30.465.10">
    <property type="match status" value="1"/>
</dbReference>
<evidence type="ECO:0000256" key="2">
    <source>
        <dbReference type="ARBA" id="ARBA00022827"/>
    </source>
</evidence>
<evidence type="ECO:0000313" key="4">
    <source>
        <dbReference type="EMBL" id="KOG32641.1"/>
    </source>
</evidence>
<keyword evidence="5" id="KW-1185">Reference proteome</keyword>
<dbReference type="PATRIC" id="fig|67356.5.peg.5660"/>
<keyword evidence="1" id="KW-0285">Flavoprotein</keyword>
<dbReference type="InterPro" id="IPR016166">
    <property type="entry name" value="FAD-bd_PCMH"/>
</dbReference>
<evidence type="ECO:0000256" key="1">
    <source>
        <dbReference type="ARBA" id="ARBA00022630"/>
    </source>
</evidence>
<dbReference type="STRING" id="67356.AQJ84_39505"/>
<keyword evidence="2" id="KW-0274">FAD</keyword>
<dbReference type="eggNOG" id="COG0277">
    <property type="taxonomic scope" value="Bacteria"/>
</dbReference>
<sequence>MVLSPTSVDEVRSLLPGLAAHEGRHGAIHVQPCSTGLNWGFGADQPADDGGVLMHLRGLKTIRHLDTDHGIAVVEPGVSQGALAERLQGSPYLLNVTASSAHTSVVGNALDRGVGLHRQRTEDVLGLEVVLADGTLLHTGRWPGPRTAPAPYAHQVGPGLTDLFLQSGLGVVTAAALRLLPRPETSRVLRLAFAAADLGEATRFLARVHADRLSSAVIKVYSAQAAAAYGGTSDTGYLAYVHLAGARPMVECARETVTEQAARAGVFAPPRVFGPDEEGTTLAEHATLRAYAGDPSANDAMVQDIFQVPVGQTELRGTAGWLFFTPVLPLDAAALRQAAALLDAAAAGLDAGMVVGHTFNLMPGGWVDMVVSLRFSHDADTSRRAHTLLDTLHERFAHAGFLPYRLDIDHADAAATLRDEPEVDHLLARLKGLLDPHHLISRGRYAAHR</sequence>
<evidence type="ECO:0000259" key="3">
    <source>
        <dbReference type="PROSITE" id="PS51387"/>
    </source>
</evidence>
<protein>
    <recommendedName>
        <fullName evidence="3">FAD-binding PCMH-type domain-containing protein</fullName>
    </recommendedName>
</protein>
<gene>
    <name evidence="4" type="ORF">ADK37_26410</name>
</gene>
<dbReference type="PANTHER" id="PTHR11748:SF103">
    <property type="entry name" value="GLYCOLATE OXIDASE SUBUNIT GLCE"/>
    <property type="match status" value="1"/>
</dbReference>
<dbReference type="InterPro" id="IPR016170">
    <property type="entry name" value="Cytok_DH_C_sf"/>
</dbReference>
<organism evidence="4 5">
    <name type="scientific">Streptomyces resistomycificus</name>
    <dbReference type="NCBI Taxonomy" id="67356"/>
    <lineage>
        <taxon>Bacteria</taxon>
        <taxon>Bacillati</taxon>
        <taxon>Actinomycetota</taxon>
        <taxon>Actinomycetes</taxon>
        <taxon>Kitasatosporales</taxon>
        <taxon>Streptomycetaceae</taxon>
        <taxon>Streptomyces</taxon>
        <taxon>Streptomyces aurantiacus group</taxon>
    </lineage>
</organism>
<feature type="domain" description="FAD-binding PCMH-type" evidence="3">
    <location>
        <begin position="1"/>
        <end position="182"/>
    </location>
</feature>
<evidence type="ECO:0000313" key="5">
    <source>
        <dbReference type="Proteomes" id="UP000037251"/>
    </source>
</evidence>
<name>A0A0L8L3L0_9ACTN</name>
<dbReference type="InterPro" id="IPR006094">
    <property type="entry name" value="Oxid_FAD_bind_N"/>
</dbReference>
<dbReference type="InterPro" id="IPR016164">
    <property type="entry name" value="FAD-linked_Oxase-like_C"/>
</dbReference>
<dbReference type="Gene3D" id="3.40.462.10">
    <property type="entry name" value="FAD-linked oxidases, C-terminal domain"/>
    <property type="match status" value="1"/>
</dbReference>
<dbReference type="PROSITE" id="PS51387">
    <property type="entry name" value="FAD_PCMH"/>
    <property type="match status" value="1"/>
</dbReference>
<dbReference type="Pfam" id="PF01565">
    <property type="entry name" value="FAD_binding_4"/>
    <property type="match status" value="1"/>
</dbReference>
<proteinExistence type="predicted"/>
<dbReference type="Proteomes" id="UP000037251">
    <property type="component" value="Unassembled WGS sequence"/>
</dbReference>
<comment type="caution">
    <text evidence="4">The sequence shown here is derived from an EMBL/GenBank/DDBJ whole genome shotgun (WGS) entry which is preliminary data.</text>
</comment>
<dbReference type="SUPFAM" id="SSF56176">
    <property type="entry name" value="FAD-binding/transporter-associated domain-like"/>
    <property type="match status" value="1"/>
</dbReference>
<reference evidence="5" key="1">
    <citation type="submission" date="2015-07" db="EMBL/GenBank/DDBJ databases">
        <authorList>
            <person name="Ju K.-S."/>
            <person name="Doroghazi J.R."/>
            <person name="Metcalf W.W."/>
        </authorList>
    </citation>
    <scope>NUCLEOTIDE SEQUENCE [LARGE SCALE GENOMIC DNA]</scope>
    <source>
        <strain evidence="5">NRRL 2290</strain>
    </source>
</reference>
<dbReference type="PANTHER" id="PTHR11748">
    <property type="entry name" value="D-LACTATE DEHYDROGENASE"/>
    <property type="match status" value="1"/>
</dbReference>
<dbReference type="AlphaFoldDB" id="A0A0L8L3L0"/>
<dbReference type="InterPro" id="IPR036318">
    <property type="entry name" value="FAD-bd_PCMH-like_sf"/>
</dbReference>